<evidence type="ECO:0000256" key="1">
    <source>
        <dbReference type="ARBA" id="ARBA00007447"/>
    </source>
</evidence>
<feature type="signal peptide" evidence="4">
    <location>
        <begin position="1"/>
        <end position="20"/>
    </location>
</feature>
<comment type="similarity">
    <text evidence="1">Belongs to the peptidase A1 family.</text>
</comment>
<gene>
    <name evidence="6" type="primary">PEP2_2</name>
    <name evidence="6" type="ORF">BGZ95_003116</name>
</gene>
<protein>
    <submittedName>
        <fullName evidence="6">Vacuolar protease A</fullName>
    </submittedName>
</protein>
<dbReference type="Pfam" id="PF00026">
    <property type="entry name" value="Asp"/>
    <property type="match status" value="1"/>
</dbReference>
<comment type="caution">
    <text evidence="6">The sequence shown here is derived from an EMBL/GenBank/DDBJ whole genome shotgun (WGS) entry which is preliminary data.</text>
</comment>
<evidence type="ECO:0000313" key="7">
    <source>
        <dbReference type="Proteomes" id="UP001194580"/>
    </source>
</evidence>
<reference evidence="6" key="1">
    <citation type="journal article" date="2020" name="Fungal Divers.">
        <title>Resolving the Mortierellaceae phylogeny through synthesis of multi-gene phylogenetics and phylogenomics.</title>
        <authorList>
            <person name="Vandepol N."/>
            <person name="Liber J."/>
            <person name="Desiro A."/>
            <person name="Na H."/>
            <person name="Kennedy M."/>
            <person name="Barry K."/>
            <person name="Grigoriev I.V."/>
            <person name="Miller A.N."/>
            <person name="O'Donnell K."/>
            <person name="Stajich J.E."/>
            <person name="Bonito G."/>
        </authorList>
    </citation>
    <scope>NUCLEOTIDE SEQUENCE</scope>
    <source>
        <strain evidence="6">NRRL 28262</strain>
    </source>
</reference>
<keyword evidence="4" id="KW-0732">Signal</keyword>
<keyword evidence="6" id="KW-0378">Hydrolase</keyword>
<keyword evidence="6" id="KW-0645">Protease</keyword>
<evidence type="ECO:0000256" key="2">
    <source>
        <dbReference type="PIRSR" id="PIRSR601461-1"/>
    </source>
</evidence>
<keyword evidence="3" id="KW-1015">Disulfide bond</keyword>
<proteinExistence type="inferred from homology"/>
<organism evidence="6 7">
    <name type="scientific">Linnemannia exigua</name>
    <dbReference type="NCBI Taxonomy" id="604196"/>
    <lineage>
        <taxon>Eukaryota</taxon>
        <taxon>Fungi</taxon>
        <taxon>Fungi incertae sedis</taxon>
        <taxon>Mucoromycota</taxon>
        <taxon>Mortierellomycotina</taxon>
        <taxon>Mortierellomycetes</taxon>
        <taxon>Mortierellales</taxon>
        <taxon>Mortierellaceae</taxon>
        <taxon>Linnemannia</taxon>
    </lineage>
</organism>
<name>A0AAD4D4N7_9FUNG</name>
<dbReference type="Proteomes" id="UP001194580">
    <property type="component" value="Unassembled WGS sequence"/>
</dbReference>
<evidence type="ECO:0000259" key="5">
    <source>
        <dbReference type="PROSITE" id="PS51767"/>
    </source>
</evidence>
<dbReference type="InterPro" id="IPR001461">
    <property type="entry name" value="Aspartic_peptidase_A1"/>
</dbReference>
<evidence type="ECO:0000313" key="6">
    <source>
        <dbReference type="EMBL" id="KAG0266050.1"/>
    </source>
</evidence>
<feature type="disulfide bond" evidence="3">
    <location>
        <begin position="102"/>
        <end position="107"/>
    </location>
</feature>
<dbReference type="InterPro" id="IPR021109">
    <property type="entry name" value="Peptidase_aspartic_dom_sf"/>
</dbReference>
<dbReference type="InterPro" id="IPR033121">
    <property type="entry name" value="PEPTIDASE_A1"/>
</dbReference>
<dbReference type="PROSITE" id="PS51767">
    <property type="entry name" value="PEPTIDASE_A1"/>
    <property type="match status" value="1"/>
</dbReference>
<feature type="chain" id="PRO_5042068535" evidence="4">
    <location>
        <begin position="21"/>
        <end position="398"/>
    </location>
</feature>
<dbReference type="Gene3D" id="2.40.70.10">
    <property type="entry name" value="Acid Proteases"/>
    <property type="match status" value="2"/>
</dbReference>
<dbReference type="PANTHER" id="PTHR47966">
    <property type="entry name" value="BETA-SITE APP-CLEAVING ENZYME, ISOFORM A-RELATED"/>
    <property type="match status" value="1"/>
</dbReference>
<feature type="active site" evidence="2">
    <location>
        <position position="89"/>
    </location>
</feature>
<dbReference type="PANTHER" id="PTHR47966:SF51">
    <property type="entry name" value="BETA-SITE APP-CLEAVING ENZYME, ISOFORM A-RELATED"/>
    <property type="match status" value="1"/>
</dbReference>
<sequence length="398" mass="44179">MKSSFLVTSLLSLAAIVSQAKMMRLELHPVQQNIIAPTIKSSSGDSSAQVPFSGLHHGTHTIPMKDGLYFRSIKIELGNPPQSFRVILDMSSSNFYVVSSHCVEFSCFQGRRYNSSQSDTYQPNGKVFTIPTEVQGIVSQDTLYLGRIEVPRQEFGEGLSFPYFGPSLFGLDGSLGLSYDEETPGSSVTGRVSPIRNLLSNPQVDETVFGLYFPSLRVNSPSGELTIGGLERRRFRGDLHWYDVVKPGKWVIPLKGASFARGRRVNNISFEPEVTHALLDSSYQYIHLGKEAAMAINKRLGAVREKANEPYKRSCDGVDELEDVAITIGSVNYWLTPKEYMVRSGDKSICYSVFYELALNTIDVERGGYNAVLGGVFLTKYYSAYNFGRHRIGLALAN</sequence>
<feature type="domain" description="Peptidase A1" evidence="5">
    <location>
        <begin position="71"/>
        <end position="395"/>
    </location>
</feature>
<dbReference type="SUPFAM" id="SSF50630">
    <property type="entry name" value="Acid proteases"/>
    <property type="match status" value="1"/>
</dbReference>
<accession>A0AAD4D4N7</accession>
<keyword evidence="7" id="KW-1185">Reference proteome</keyword>
<dbReference type="EMBL" id="JAAAIL010001697">
    <property type="protein sequence ID" value="KAG0266050.1"/>
    <property type="molecule type" value="Genomic_DNA"/>
</dbReference>
<dbReference type="PRINTS" id="PR00792">
    <property type="entry name" value="PEPSIN"/>
</dbReference>
<evidence type="ECO:0000256" key="4">
    <source>
        <dbReference type="SAM" id="SignalP"/>
    </source>
</evidence>
<dbReference type="GO" id="GO:0004190">
    <property type="term" value="F:aspartic-type endopeptidase activity"/>
    <property type="evidence" value="ECO:0007669"/>
    <property type="project" value="InterPro"/>
</dbReference>
<dbReference type="GO" id="GO:0006508">
    <property type="term" value="P:proteolysis"/>
    <property type="evidence" value="ECO:0007669"/>
    <property type="project" value="UniProtKB-KW"/>
</dbReference>
<feature type="active site" evidence="2">
    <location>
        <position position="280"/>
    </location>
</feature>
<evidence type="ECO:0000256" key="3">
    <source>
        <dbReference type="PIRSR" id="PIRSR601461-2"/>
    </source>
</evidence>
<dbReference type="AlphaFoldDB" id="A0AAD4D4N7"/>